<feature type="transmembrane region" description="Helical" evidence="2">
    <location>
        <begin position="129"/>
        <end position="150"/>
    </location>
</feature>
<keyword evidence="2" id="KW-0472">Membrane</keyword>
<dbReference type="AlphaFoldDB" id="A0AAD2H7A9"/>
<feature type="compositionally biased region" description="Polar residues" evidence="1">
    <location>
        <begin position="414"/>
        <end position="425"/>
    </location>
</feature>
<reference evidence="3" key="1">
    <citation type="submission" date="2023-11" db="EMBL/GenBank/DDBJ databases">
        <authorList>
            <person name="De Vega J J."/>
            <person name="De Vega J J."/>
        </authorList>
    </citation>
    <scope>NUCLEOTIDE SEQUENCE</scope>
</reference>
<keyword evidence="2" id="KW-1133">Transmembrane helix</keyword>
<proteinExistence type="predicted"/>
<evidence type="ECO:0000313" key="3">
    <source>
        <dbReference type="EMBL" id="CAK5270136.1"/>
    </source>
</evidence>
<evidence type="ECO:0000256" key="2">
    <source>
        <dbReference type="SAM" id="Phobius"/>
    </source>
</evidence>
<keyword evidence="4" id="KW-1185">Reference proteome</keyword>
<sequence length="432" mass="47440">MRSCRAPTLLRLAMSSSSSTARELLAVNLAALTCSSLFYGMFLVLFVTSLYLLVARYLAVRRSRKVHSPPSLFRSTVFIAAILMWFAVTAHWITTVYRAFLAFIYFDNGQAAIQFYLDATHTTDIMQSSFLMFSILMGDSLIIHRLWVVWERRVSVVLFPICSLIALTTCSAVSLYTVSRKNTKEDIFSNPWLTSNCVLTLVTNVYCTAFITYKIWNITRVVRPVGGSSLREFLVIVMESAAIYAYVPPPTLTSPTHHLPLVHPSSWAILFTATYKTRSLLQFLVIQCAPEVVGIVNALIHTRVGLGWAVEAVTPLDGPSEKLAFAQRFPTLGHTTVSETLNGAGIGSLDLTAAGPGVEWAAGSPDMAVGGGGRWGQEKLPALSGSNWDQRSDSKDSEEDLGELSSVDRRRGSTFDSSVGHSTYRSALESPV</sequence>
<accession>A0AAD2H7A9</accession>
<organism evidence="3 4">
    <name type="scientific">Mycena citricolor</name>
    <dbReference type="NCBI Taxonomy" id="2018698"/>
    <lineage>
        <taxon>Eukaryota</taxon>
        <taxon>Fungi</taxon>
        <taxon>Dikarya</taxon>
        <taxon>Basidiomycota</taxon>
        <taxon>Agaricomycotina</taxon>
        <taxon>Agaricomycetes</taxon>
        <taxon>Agaricomycetidae</taxon>
        <taxon>Agaricales</taxon>
        <taxon>Marasmiineae</taxon>
        <taxon>Mycenaceae</taxon>
        <taxon>Mycena</taxon>
    </lineage>
</organism>
<feature type="transmembrane region" description="Helical" evidence="2">
    <location>
        <begin position="71"/>
        <end position="93"/>
    </location>
</feature>
<keyword evidence="2" id="KW-0812">Transmembrane</keyword>
<protein>
    <submittedName>
        <fullName evidence="3">Uncharacterized protein</fullName>
    </submittedName>
</protein>
<feature type="transmembrane region" description="Helical" evidence="2">
    <location>
        <begin position="156"/>
        <end position="178"/>
    </location>
</feature>
<feature type="transmembrane region" description="Helical" evidence="2">
    <location>
        <begin position="37"/>
        <end position="59"/>
    </location>
</feature>
<dbReference type="Proteomes" id="UP001295794">
    <property type="component" value="Unassembled WGS sequence"/>
</dbReference>
<feature type="region of interest" description="Disordered" evidence="1">
    <location>
        <begin position="362"/>
        <end position="432"/>
    </location>
</feature>
<name>A0AAD2H7A9_9AGAR</name>
<evidence type="ECO:0000256" key="1">
    <source>
        <dbReference type="SAM" id="MobiDB-lite"/>
    </source>
</evidence>
<gene>
    <name evidence="3" type="ORF">MYCIT1_LOCUS14300</name>
</gene>
<dbReference type="EMBL" id="CAVNYO010000158">
    <property type="protein sequence ID" value="CAK5270136.1"/>
    <property type="molecule type" value="Genomic_DNA"/>
</dbReference>
<comment type="caution">
    <text evidence="3">The sequence shown here is derived from an EMBL/GenBank/DDBJ whole genome shotgun (WGS) entry which is preliminary data.</text>
</comment>
<evidence type="ECO:0000313" key="4">
    <source>
        <dbReference type="Proteomes" id="UP001295794"/>
    </source>
</evidence>